<accession>A0A0F0LNE1</accession>
<comment type="caution">
    <text evidence="2">The sequence shown here is derived from an EMBL/GenBank/DDBJ whole genome shotgun (WGS) entry which is preliminary data.</text>
</comment>
<dbReference type="PATRIC" id="fig|582680.6.peg.1626"/>
<protein>
    <recommendedName>
        <fullName evidence="4">DUF3995 domain-containing protein</fullName>
    </recommendedName>
</protein>
<reference evidence="2 3" key="1">
    <citation type="submission" date="2015-02" db="EMBL/GenBank/DDBJ databases">
        <title>Draft genome sequences of ten Microbacterium spp. with emphasis on heavy metal contaminated environments.</title>
        <authorList>
            <person name="Corretto E."/>
        </authorList>
    </citation>
    <scope>NUCLEOTIDE SEQUENCE [LARGE SCALE GENOMIC DNA]</scope>
    <source>
        <strain evidence="2 3">ARN176</strain>
    </source>
</reference>
<dbReference type="Pfam" id="PF13160">
    <property type="entry name" value="DUF3995"/>
    <property type="match status" value="1"/>
</dbReference>
<feature type="transmembrane region" description="Helical" evidence="1">
    <location>
        <begin position="110"/>
        <end position="130"/>
    </location>
</feature>
<keyword evidence="1" id="KW-0812">Transmembrane</keyword>
<dbReference type="EMBL" id="JYIX01000032">
    <property type="protein sequence ID" value="KJL33780.1"/>
    <property type="molecule type" value="Genomic_DNA"/>
</dbReference>
<dbReference type="Proteomes" id="UP000033740">
    <property type="component" value="Unassembled WGS sequence"/>
</dbReference>
<dbReference type="InterPro" id="IPR025058">
    <property type="entry name" value="DUF3995"/>
</dbReference>
<feature type="transmembrane region" description="Helical" evidence="1">
    <location>
        <begin position="77"/>
        <end position="98"/>
    </location>
</feature>
<feature type="transmembrane region" description="Helical" evidence="1">
    <location>
        <begin position="34"/>
        <end position="57"/>
    </location>
</feature>
<evidence type="ECO:0008006" key="4">
    <source>
        <dbReference type="Google" id="ProtNLM"/>
    </source>
</evidence>
<sequence length="176" mass="17014">MAGGSAERGELGIGAASAAPLPRRTKDAFGAAGIAGRAVGAVGLAAVGVLHLVWAAGSPWPARDAAALADAVVGSEHVPAAGPTVGVAVLALGGAAVVGGAGGAGPTARLIRAGAAGALIARGLAGGVAATKALRLPEPSARFRRLDRVVYRPVCLVLGAAVAWGSLGRIRRRKMG</sequence>
<keyword evidence="3" id="KW-1185">Reference proteome</keyword>
<gene>
    <name evidence="2" type="ORF">RS86_01577</name>
</gene>
<organism evidence="2 3">
    <name type="scientific">Microbacterium azadirachtae</name>
    <dbReference type="NCBI Taxonomy" id="582680"/>
    <lineage>
        <taxon>Bacteria</taxon>
        <taxon>Bacillati</taxon>
        <taxon>Actinomycetota</taxon>
        <taxon>Actinomycetes</taxon>
        <taxon>Micrococcales</taxon>
        <taxon>Microbacteriaceae</taxon>
        <taxon>Microbacterium</taxon>
    </lineage>
</organism>
<name>A0A0F0LNE1_9MICO</name>
<keyword evidence="1" id="KW-1133">Transmembrane helix</keyword>
<dbReference type="RefSeq" id="WP_052680151.1">
    <property type="nucleotide sequence ID" value="NZ_JYIX01000032.1"/>
</dbReference>
<proteinExistence type="predicted"/>
<feature type="transmembrane region" description="Helical" evidence="1">
    <location>
        <begin position="150"/>
        <end position="167"/>
    </location>
</feature>
<evidence type="ECO:0000313" key="3">
    <source>
        <dbReference type="Proteomes" id="UP000033740"/>
    </source>
</evidence>
<dbReference type="STRING" id="582680.RS86_01577"/>
<dbReference type="AlphaFoldDB" id="A0A0F0LNE1"/>
<evidence type="ECO:0000256" key="1">
    <source>
        <dbReference type="SAM" id="Phobius"/>
    </source>
</evidence>
<evidence type="ECO:0000313" key="2">
    <source>
        <dbReference type="EMBL" id="KJL33780.1"/>
    </source>
</evidence>
<keyword evidence="1" id="KW-0472">Membrane</keyword>